<gene>
    <name evidence="3" type="ORF">BCIN_07g04570</name>
</gene>
<evidence type="ECO:0000313" key="4">
    <source>
        <dbReference type="Proteomes" id="UP000001798"/>
    </source>
</evidence>
<dbReference type="OrthoDB" id="5835829at2759"/>
<dbReference type="VEuPathDB" id="FungiDB:Bcin07g04570"/>
<dbReference type="PANTHER" id="PTHR21015">
    <property type="entry name" value="UDP-N-ACETYLGLUCOSAMINE--N-ACETYLMURAMYL-(PENTAPEPTIDE) PYROPHOSPHORYL-UNDECAPRENOL N-ACETYLGLUCOSAMINE TRANSFERASE 1"/>
    <property type="match status" value="1"/>
</dbReference>
<reference evidence="3 4" key="2">
    <citation type="journal article" date="2012" name="Eukaryot. Cell">
        <title>Genome update of Botrytis cinerea strains B05.10 and T4.</title>
        <authorList>
            <person name="Staats M."/>
            <person name="van Kan J.A."/>
        </authorList>
    </citation>
    <scope>NUCLEOTIDE SEQUENCE [LARGE SCALE GENOMIC DNA]</scope>
    <source>
        <strain evidence="3 4">B05.10</strain>
    </source>
</reference>
<evidence type="ECO:0000313" key="3">
    <source>
        <dbReference type="EMBL" id="ATZ51905.1"/>
    </source>
</evidence>
<protein>
    <recommendedName>
        <fullName evidence="2">Erythromycin biosynthesis protein CIII-like C-terminal domain-containing protein</fullName>
    </recommendedName>
</protein>
<reference evidence="3 4" key="1">
    <citation type="journal article" date="2011" name="PLoS Genet.">
        <title>Genomic analysis of the necrotrophic fungal pathogens Sclerotinia sclerotiorum and Botrytis cinerea.</title>
        <authorList>
            <person name="Amselem J."/>
            <person name="Cuomo C.A."/>
            <person name="van Kan J.A."/>
            <person name="Viaud M."/>
            <person name="Benito E.P."/>
            <person name="Couloux A."/>
            <person name="Coutinho P.M."/>
            <person name="de Vries R.P."/>
            <person name="Dyer P.S."/>
            <person name="Fillinger S."/>
            <person name="Fournier E."/>
            <person name="Gout L."/>
            <person name="Hahn M."/>
            <person name="Kohn L."/>
            <person name="Lapalu N."/>
            <person name="Plummer K.M."/>
            <person name="Pradier J.M."/>
            <person name="Quevillon E."/>
            <person name="Sharon A."/>
            <person name="Simon A."/>
            <person name="ten Have A."/>
            <person name="Tudzynski B."/>
            <person name="Tudzynski P."/>
            <person name="Wincker P."/>
            <person name="Andrew M."/>
            <person name="Anthouard V."/>
            <person name="Beever R.E."/>
            <person name="Beffa R."/>
            <person name="Benoit I."/>
            <person name="Bouzid O."/>
            <person name="Brault B."/>
            <person name="Chen Z."/>
            <person name="Choquer M."/>
            <person name="Collemare J."/>
            <person name="Cotton P."/>
            <person name="Danchin E.G."/>
            <person name="Da Silva C."/>
            <person name="Gautier A."/>
            <person name="Giraud C."/>
            <person name="Giraud T."/>
            <person name="Gonzalez C."/>
            <person name="Grossetete S."/>
            <person name="Guldener U."/>
            <person name="Henrissat B."/>
            <person name="Howlett B.J."/>
            <person name="Kodira C."/>
            <person name="Kretschmer M."/>
            <person name="Lappartient A."/>
            <person name="Leroch M."/>
            <person name="Levis C."/>
            <person name="Mauceli E."/>
            <person name="Neuveglise C."/>
            <person name="Oeser B."/>
            <person name="Pearson M."/>
            <person name="Poulain J."/>
            <person name="Poussereau N."/>
            <person name="Quesneville H."/>
            <person name="Rascle C."/>
            <person name="Schumacher J."/>
            <person name="Segurens B."/>
            <person name="Sexton A."/>
            <person name="Silva E."/>
            <person name="Sirven C."/>
            <person name="Soanes D.M."/>
            <person name="Talbot N.J."/>
            <person name="Templeton M."/>
            <person name="Yandava C."/>
            <person name="Yarden O."/>
            <person name="Zeng Q."/>
            <person name="Rollins J.A."/>
            <person name="Lebrun M.H."/>
            <person name="Dickman M."/>
        </authorList>
    </citation>
    <scope>NUCLEOTIDE SEQUENCE [LARGE SCALE GENOMIC DNA]</scope>
    <source>
        <strain evidence="3 4">B05.10</strain>
    </source>
</reference>
<dbReference type="KEGG" id="bfu:BCIN_07g04570"/>
<accession>A0A384JMT1</accession>
<name>A0A384JMT1_BOTFB</name>
<dbReference type="EMBL" id="CP009811">
    <property type="protein sequence ID" value="ATZ51905.1"/>
    <property type="molecule type" value="Genomic_DNA"/>
</dbReference>
<dbReference type="GO" id="GO:0016758">
    <property type="term" value="F:hexosyltransferase activity"/>
    <property type="evidence" value="ECO:0007669"/>
    <property type="project" value="UniProtKB-ARBA"/>
</dbReference>
<dbReference type="Pfam" id="PF06722">
    <property type="entry name" value="EryCIII-like_C"/>
    <property type="match status" value="1"/>
</dbReference>
<keyword evidence="4" id="KW-1185">Reference proteome</keyword>
<proteinExistence type="predicted"/>
<dbReference type="GO" id="GO:0008194">
    <property type="term" value="F:UDP-glycosyltransferase activity"/>
    <property type="evidence" value="ECO:0007669"/>
    <property type="project" value="InterPro"/>
</dbReference>
<keyword evidence="1" id="KW-0808">Transferase</keyword>
<dbReference type="InterPro" id="IPR002213">
    <property type="entry name" value="UDP_glucos_trans"/>
</dbReference>
<reference evidence="3 4" key="3">
    <citation type="journal article" date="2017" name="Mol. Plant Pathol.">
        <title>A gapless genome sequence of the fungus Botrytis cinerea.</title>
        <authorList>
            <person name="Van Kan J.A."/>
            <person name="Stassen J.H."/>
            <person name="Mosbach A."/>
            <person name="Van Der Lee T.A."/>
            <person name="Faino L."/>
            <person name="Farmer A.D."/>
            <person name="Papasotiriou D.G."/>
            <person name="Zhou S."/>
            <person name="Seidl M.F."/>
            <person name="Cottam E."/>
            <person name="Edel D."/>
            <person name="Hahn M."/>
            <person name="Schwartz D.C."/>
            <person name="Dietrich R.A."/>
            <person name="Widdison S."/>
            <person name="Scalliet G."/>
        </authorList>
    </citation>
    <scope>NUCLEOTIDE SEQUENCE [LARGE SCALE GENOMIC DNA]</scope>
    <source>
        <strain evidence="3 4">B05.10</strain>
    </source>
</reference>
<evidence type="ECO:0000256" key="1">
    <source>
        <dbReference type="ARBA" id="ARBA00022679"/>
    </source>
</evidence>
<dbReference type="Gene3D" id="3.40.50.2000">
    <property type="entry name" value="Glycogen Phosphorylase B"/>
    <property type="match status" value="2"/>
</dbReference>
<dbReference type="CDD" id="cd03784">
    <property type="entry name" value="GT1_Gtf-like"/>
    <property type="match status" value="1"/>
</dbReference>
<dbReference type="FunFam" id="3.40.50.2000:FF:000072">
    <property type="entry name" value="Glycosyl transferase"/>
    <property type="match status" value="1"/>
</dbReference>
<feature type="domain" description="Erythromycin biosynthesis protein CIII-like C-terminal" evidence="2">
    <location>
        <begin position="303"/>
        <end position="434"/>
    </location>
</feature>
<dbReference type="SUPFAM" id="SSF53756">
    <property type="entry name" value="UDP-Glycosyltransferase/glycogen phosphorylase"/>
    <property type="match status" value="1"/>
</dbReference>
<dbReference type="RefSeq" id="XP_001554112.1">
    <property type="nucleotide sequence ID" value="XM_001554062.2"/>
</dbReference>
<dbReference type="GeneID" id="5434664"/>
<evidence type="ECO:0000259" key="2">
    <source>
        <dbReference type="Pfam" id="PF06722"/>
    </source>
</evidence>
<dbReference type="PANTHER" id="PTHR21015:SF22">
    <property type="entry name" value="GLYCOSYLTRANSFERASE"/>
    <property type="match status" value="1"/>
</dbReference>
<sequence>MAEKTKPLLLICSNPISGHFAPCKIIAKILIERGYEVTFLTGSKFGPGVEAIGATFIPLEGYSNFDDSPSGLAEKWPIRETLQVPARTLFDFEHVFLNPIPSQFSSVQKALKLMTDKNPGRPIIMLQDIVFYGGLPLLAGAPGIKPAAVITLGIAPIVLASPDIPPMGSGLPPDYSPEGRERNIAMHAHMQNGPFLPITQIFHHQLEVCGAKGPGMFFLDAAYLLPDRVIQLCAPSAEYPRSDLPKTIVFSGGLPKGHRDVVSTTHPSWWDEVTTNASKKRIVFVSQGTVALDYGDLIIPTIEAFADHDNTIIIVALGVKGASLPDSVTVPKNAYVEDFLPFDDILPYCDVFITNGGYGGFQHGLSNGVPMVMGGDSEEKPENCARGEWIGVGVNLKTARPDAEFLRGEVEKVLSDQKYKKKVEEIKKEMESMDPMAIIEAQIEELAKEKSA</sequence>
<dbReference type="Proteomes" id="UP000001798">
    <property type="component" value="Chromosome 7"/>
</dbReference>
<dbReference type="InterPro" id="IPR010610">
    <property type="entry name" value="EryCIII-like_C"/>
</dbReference>
<dbReference type="OMA" id="NARVEWT"/>
<organism evidence="3 4">
    <name type="scientific">Botryotinia fuckeliana (strain B05.10)</name>
    <name type="common">Noble rot fungus</name>
    <name type="synonym">Botrytis cinerea</name>
    <dbReference type="NCBI Taxonomy" id="332648"/>
    <lineage>
        <taxon>Eukaryota</taxon>
        <taxon>Fungi</taxon>
        <taxon>Dikarya</taxon>
        <taxon>Ascomycota</taxon>
        <taxon>Pezizomycotina</taxon>
        <taxon>Leotiomycetes</taxon>
        <taxon>Helotiales</taxon>
        <taxon>Sclerotiniaceae</taxon>
        <taxon>Botrytis</taxon>
    </lineage>
</organism>
<dbReference type="AlphaFoldDB" id="A0A384JMT1"/>